<dbReference type="Gene3D" id="3.90.226.10">
    <property type="entry name" value="2-enoyl-CoA Hydratase, Chain A, domain 1"/>
    <property type="match status" value="1"/>
</dbReference>
<evidence type="ECO:0000313" key="2">
    <source>
        <dbReference type="EMBL" id="NIK58904.1"/>
    </source>
</evidence>
<organism evidence="2 3">
    <name type="scientific">Kribbella shirazensis</name>
    <dbReference type="NCBI Taxonomy" id="1105143"/>
    <lineage>
        <taxon>Bacteria</taxon>
        <taxon>Bacillati</taxon>
        <taxon>Actinomycetota</taxon>
        <taxon>Actinomycetes</taxon>
        <taxon>Propionibacteriales</taxon>
        <taxon>Kribbellaceae</taxon>
        <taxon>Kribbella</taxon>
    </lineage>
</organism>
<feature type="region of interest" description="Disordered" evidence="1">
    <location>
        <begin position="1"/>
        <end position="60"/>
    </location>
</feature>
<sequence length="239" mass="25712">MYVERGNAMHPLQVREQLGQPSPGPGRPWPEIPGPQRPGTPRPREPGPERTTPQPILPSWYEPSSINLEREVADRLLAERVILVGGRLDDALAGHVAAQLLLLDAQSNDPVKLHLSSAEADLEAALSVAAAIDLIAAPVHAVARGTVRGPAIAVLAAAEQREAHRHAMFVLSAPQFTATGTADELTTLADQHERQATRLRDLIAYATGRSPDEITNDLTTGRVLSADDARTYGLITRLL</sequence>
<dbReference type="Proteomes" id="UP000555407">
    <property type="component" value="Unassembled WGS sequence"/>
</dbReference>
<dbReference type="SUPFAM" id="SSF52096">
    <property type="entry name" value="ClpP/crotonase"/>
    <property type="match status" value="1"/>
</dbReference>
<dbReference type="PANTHER" id="PTHR10381:SF11">
    <property type="entry name" value="ATP-DEPENDENT CLP PROTEASE PROTEOLYTIC SUBUNIT, MITOCHONDRIAL"/>
    <property type="match status" value="1"/>
</dbReference>
<keyword evidence="2" id="KW-0378">Hydrolase</keyword>
<dbReference type="GO" id="GO:0004252">
    <property type="term" value="F:serine-type endopeptidase activity"/>
    <property type="evidence" value="ECO:0007669"/>
    <property type="project" value="UniProtKB-EC"/>
</dbReference>
<dbReference type="AlphaFoldDB" id="A0A7X5VDB8"/>
<dbReference type="RefSeq" id="WP_167210027.1">
    <property type="nucleotide sequence ID" value="NZ_JAASRO010000001.1"/>
</dbReference>
<keyword evidence="3" id="KW-1185">Reference proteome</keyword>
<dbReference type="Pfam" id="PF00574">
    <property type="entry name" value="CLP_protease"/>
    <property type="match status" value="1"/>
</dbReference>
<evidence type="ECO:0000256" key="1">
    <source>
        <dbReference type="SAM" id="MobiDB-lite"/>
    </source>
</evidence>
<accession>A0A7X5VDB8</accession>
<dbReference type="InterPro" id="IPR023562">
    <property type="entry name" value="ClpP/TepA"/>
</dbReference>
<comment type="caution">
    <text evidence="2">The sequence shown here is derived from an EMBL/GenBank/DDBJ whole genome shotgun (WGS) entry which is preliminary data.</text>
</comment>
<dbReference type="GO" id="GO:0004176">
    <property type="term" value="F:ATP-dependent peptidase activity"/>
    <property type="evidence" value="ECO:0007669"/>
    <property type="project" value="TreeGrafter"/>
</dbReference>
<dbReference type="EMBL" id="JAASRO010000001">
    <property type="protein sequence ID" value="NIK58904.1"/>
    <property type="molecule type" value="Genomic_DNA"/>
</dbReference>
<dbReference type="GO" id="GO:0009368">
    <property type="term" value="C:endopeptidase Clp complex"/>
    <property type="evidence" value="ECO:0007669"/>
    <property type="project" value="TreeGrafter"/>
</dbReference>
<dbReference type="InterPro" id="IPR029045">
    <property type="entry name" value="ClpP/crotonase-like_dom_sf"/>
</dbReference>
<dbReference type="PANTHER" id="PTHR10381">
    <property type="entry name" value="ATP-DEPENDENT CLP PROTEASE PROTEOLYTIC SUBUNIT"/>
    <property type="match status" value="1"/>
</dbReference>
<keyword evidence="2" id="KW-0645">Protease</keyword>
<proteinExistence type="predicted"/>
<dbReference type="EC" id="3.4.21.92" evidence="2"/>
<dbReference type="GO" id="GO:0051117">
    <property type="term" value="F:ATPase binding"/>
    <property type="evidence" value="ECO:0007669"/>
    <property type="project" value="TreeGrafter"/>
</dbReference>
<gene>
    <name evidence="2" type="ORF">BJY22_004621</name>
</gene>
<protein>
    <submittedName>
        <fullName evidence="2">ATP-dependent Clp protease protease subunit</fullName>
        <ecNumber evidence="2">3.4.21.92</ecNumber>
    </submittedName>
</protein>
<reference evidence="2 3" key="1">
    <citation type="submission" date="2020-03" db="EMBL/GenBank/DDBJ databases">
        <title>Sequencing the genomes of 1000 actinobacteria strains.</title>
        <authorList>
            <person name="Klenk H.-P."/>
        </authorList>
    </citation>
    <scope>NUCLEOTIDE SEQUENCE [LARGE SCALE GENOMIC DNA]</scope>
    <source>
        <strain evidence="2 3">DSM 45490</strain>
    </source>
</reference>
<dbReference type="GO" id="GO:0006515">
    <property type="term" value="P:protein quality control for misfolded or incompletely synthesized proteins"/>
    <property type="evidence" value="ECO:0007669"/>
    <property type="project" value="TreeGrafter"/>
</dbReference>
<evidence type="ECO:0000313" key="3">
    <source>
        <dbReference type="Proteomes" id="UP000555407"/>
    </source>
</evidence>
<feature type="compositionally biased region" description="Pro residues" evidence="1">
    <location>
        <begin position="22"/>
        <end position="41"/>
    </location>
</feature>
<name>A0A7X5VDB8_9ACTN</name>